<reference evidence="1" key="1">
    <citation type="submission" date="2023-03" db="EMBL/GenBank/DDBJ databases">
        <title>Comparative genome analysis of Brazilian Mesomycoplasma ovipneumoniae isolated from healthy and pneumonic sheep.</title>
        <authorList>
            <person name="Gaeta N."/>
            <person name="Timenetsky J."/>
            <person name="Ganda E."/>
            <person name="Gregory L."/>
        </authorList>
    </citation>
    <scope>NUCLEOTIDE SEQUENCE</scope>
    <source>
        <strain evidence="1">USP-SP475</strain>
    </source>
</reference>
<proteinExistence type="predicted"/>
<gene>
    <name evidence="1" type="ORF">P5716_03470</name>
</gene>
<protein>
    <submittedName>
        <fullName evidence="1">Uncharacterized protein</fullName>
    </submittedName>
</protein>
<organism evidence="1 2">
    <name type="scientific">Mesomycoplasma ovipneumoniae</name>
    <dbReference type="NCBI Taxonomy" id="29562"/>
    <lineage>
        <taxon>Bacteria</taxon>
        <taxon>Bacillati</taxon>
        <taxon>Mycoplasmatota</taxon>
        <taxon>Mycoplasmoidales</taxon>
        <taxon>Metamycoplasmataceae</taxon>
        <taxon>Mesomycoplasma</taxon>
    </lineage>
</organism>
<dbReference type="RefSeq" id="WP_277446940.1">
    <property type="nucleotide sequence ID" value="NZ_JARPQC010000011.1"/>
</dbReference>
<accession>A0AAW6Q5P9</accession>
<dbReference type="EMBL" id="JARPQC010000011">
    <property type="protein sequence ID" value="MDF9628021.1"/>
    <property type="molecule type" value="Genomic_DNA"/>
</dbReference>
<comment type="caution">
    <text evidence="1">The sequence shown here is derived from an EMBL/GenBank/DDBJ whole genome shotgun (WGS) entry which is preliminary data.</text>
</comment>
<sequence length="51" mass="6197">MKILTLLELREIRKSRKISYYRIYIKKYKSATFDNSVEDKLALPYLVNNEK</sequence>
<evidence type="ECO:0000313" key="2">
    <source>
        <dbReference type="Proteomes" id="UP001176114"/>
    </source>
</evidence>
<evidence type="ECO:0000313" key="1">
    <source>
        <dbReference type="EMBL" id="MDF9628021.1"/>
    </source>
</evidence>
<dbReference type="Proteomes" id="UP001176114">
    <property type="component" value="Unassembled WGS sequence"/>
</dbReference>
<dbReference type="AlphaFoldDB" id="A0AAW6Q5P9"/>
<name>A0AAW6Q5P9_9BACT</name>